<sequence length="65" mass="7164">DTSQEAPASKGGSSSLLEFDIDEIKKAGYVLTTPIIITNTDEYLDVLEMKKENVEFGDELITIVK</sequence>
<gene>
    <name evidence="1" type="ORF">HMPREF3180_00788</name>
</gene>
<dbReference type="InterPro" id="IPR011055">
    <property type="entry name" value="Dup_hybrid_motif"/>
</dbReference>
<dbReference type="AlphaFoldDB" id="A0A134AJT8"/>
<dbReference type="SUPFAM" id="SSF51261">
    <property type="entry name" value="Duplicated hybrid motif"/>
    <property type="match status" value="1"/>
</dbReference>
<dbReference type="STRING" id="157687.HMPREF3180_00788"/>
<dbReference type="EMBL" id="LSDD01000056">
    <property type="protein sequence ID" value="KXB67924.1"/>
    <property type="molecule type" value="Genomic_DNA"/>
</dbReference>
<dbReference type="Gene3D" id="2.70.70.10">
    <property type="entry name" value="Glucose Permease (Domain IIA)"/>
    <property type="match status" value="1"/>
</dbReference>
<proteinExistence type="predicted"/>
<evidence type="ECO:0000313" key="2">
    <source>
        <dbReference type="Proteomes" id="UP000070483"/>
    </source>
</evidence>
<dbReference type="PATRIC" id="fig|157687.3.peg.784"/>
<accession>A0A134AJT8</accession>
<evidence type="ECO:0000313" key="1">
    <source>
        <dbReference type="EMBL" id="KXB67924.1"/>
    </source>
</evidence>
<feature type="non-terminal residue" evidence="1">
    <location>
        <position position="1"/>
    </location>
</feature>
<comment type="caution">
    <text evidence="1">The sequence shown here is derived from an EMBL/GenBank/DDBJ whole genome shotgun (WGS) entry which is preliminary data.</text>
</comment>
<dbReference type="Proteomes" id="UP000070483">
    <property type="component" value="Unassembled WGS sequence"/>
</dbReference>
<organism evidence="1 2">
    <name type="scientific">Leptotrichia wadei</name>
    <dbReference type="NCBI Taxonomy" id="157687"/>
    <lineage>
        <taxon>Bacteria</taxon>
        <taxon>Fusobacteriati</taxon>
        <taxon>Fusobacteriota</taxon>
        <taxon>Fusobacteriia</taxon>
        <taxon>Fusobacteriales</taxon>
        <taxon>Leptotrichiaceae</taxon>
        <taxon>Leptotrichia</taxon>
    </lineage>
</organism>
<protein>
    <submittedName>
        <fullName evidence="1">Uncharacterized protein</fullName>
    </submittedName>
</protein>
<dbReference type="OrthoDB" id="92465at2"/>
<keyword evidence="2" id="KW-1185">Reference proteome</keyword>
<reference evidence="2" key="1">
    <citation type="submission" date="2016-01" db="EMBL/GenBank/DDBJ databases">
        <authorList>
            <person name="Mitreva M."/>
            <person name="Pepin K.H."/>
            <person name="Mihindukulasuriya K.A."/>
            <person name="Fulton R."/>
            <person name="Fronick C."/>
            <person name="O'Laughlin M."/>
            <person name="Miner T."/>
            <person name="Herter B."/>
            <person name="Rosa B.A."/>
            <person name="Cordes M."/>
            <person name="Tomlinson C."/>
            <person name="Wollam A."/>
            <person name="Palsikar V.B."/>
            <person name="Mardis E.R."/>
            <person name="Wilson R.K."/>
        </authorList>
    </citation>
    <scope>NUCLEOTIDE SEQUENCE [LARGE SCALE GENOMIC DNA]</scope>
    <source>
        <strain evidence="2">KA00185</strain>
    </source>
</reference>
<dbReference type="RefSeq" id="WP_156436638.1">
    <property type="nucleotide sequence ID" value="NZ_KQ960046.1"/>
</dbReference>
<name>A0A134AJT8_9FUSO</name>